<sequence length="85" mass="10100">MEETLGILHAGTPPKVSMRLIPKRTRVFSVHNDNIGLREVLHDERKLNVRPTERNALKSYLCLRSIYFYRRRKVRHQRLPVPPDL</sequence>
<reference evidence="1" key="1">
    <citation type="submission" date="2021-01" db="EMBL/GenBank/DDBJ databases">
        <title>Whole genome shotgun sequence of Rhizocola hellebori NBRC 109834.</title>
        <authorList>
            <person name="Komaki H."/>
            <person name="Tamura T."/>
        </authorList>
    </citation>
    <scope>NUCLEOTIDE SEQUENCE</scope>
    <source>
        <strain evidence="1">NBRC 109834</strain>
    </source>
</reference>
<keyword evidence="2" id="KW-1185">Reference proteome</keyword>
<dbReference type="EMBL" id="BONY01000004">
    <property type="protein sequence ID" value="GIH02895.1"/>
    <property type="molecule type" value="Genomic_DNA"/>
</dbReference>
<dbReference type="AlphaFoldDB" id="A0A8J3Q2Z0"/>
<comment type="caution">
    <text evidence="1">The sequence shown here is derived from an EMBL/GenBank/DDBJ whole genome shotgun (WGS) entry which is preliminary data.</text>
</comment>
<accession>A0A8J3Q2Z0</accession>
<dbReference type="Proteomes" id="UP000612899">
    <property type="component" value="Unassembled WGS sequence"/>
</dbReference>
<evidence type="ECO:0000313" key="2">
    <source>
        <dbReference type="Proteomes" id="UP000612899"/>
    </source>
</evidence>
<name>A0A8J3Q2Z0_9ACTN</name>
<gene>
    <name evidence="1" type="ORF">Rhe02_09620</name>
</gene>
<proteinExistence type="predicted"/>
<organism evidence="1 2">
    <name type="scientific">Rhizocola hellebori</name>
    <dbReference type="NCBI Taxonomy" id="1392758"/>
    <lineage>
        <taxon>Bacteria</taxon>
        <taxon>Bacillati</taxon>
        <taxon>Actinomycetota</taxon>
        <taxon>Actinomycetes</taxon>
        <taxon>Micromonosporales</taxon>
        <taxon>Micromonosporaceae</taxon>
        <taxon>Rhizocola</taxon>
    </lineage>
</organism>
<evidence type="ECO:0000313" key="1">
    <source>
        <dbReference type="EMBL" id="GIH02895.1"/>
    </source>
</evidence>
<protein>
    <submittedName>
        <fullName evidence="1">Uncharacterized protein</fullName>
    </submittedName>
</protein>